<name>A0A1E5RTR3_9ASCO</name>
<evidence type="ECO:0000256" key="1">
    <source>
        <dbReference type="ARBA" id="ARBA00004305"/>
    </source>
</evidence>
<comment type="subcellular location">
    <subcellularLocation>
        <location evidence="1 4">Mitochondrion matrix</location>
    </subcellularLocation>
</comment>
<keyword evidence="8" id="KW-1185">Reference proteome</keyword>
<dbReference type="EMBL" id="LPNL01000003">
    <property type="protein sequence ID" value="OEJ90103.1"/>
    <property type="molecule type" value="Genomic_DNA"/>
</dbReference>
<feature type="region of interest" description="Disordered" evidence="6">
    <location>
        <begin position="42"/>
        <end position="70"/>
    </location>
</feature>
<protein>
    <recommendedName>
        <fullName evidence="4">GrpE protein homolog</fullName>
    </recommendedName>
</protein>
<evidence type="ECO:0000256" key="6">
    <source>
        <dbReference type="SAM" id="MobiDB-lite"/>
    </source>
</evidence>
<gene>
    <name evidence="7" type="ORF">AWRI3578_g742</name>
</gene>
<dbReference type="CDD" id="cd00446">
    <property type="entry name" value="GrpE"/>
    <property type="match status" value="1"/>
</dbReference>
<dbReference type="InterPro" id="IPR013805">
    <property type="entry name" value="GrpE_CC"/>
</dbReference>
<dbReference type="FunFam" id="2.30.22.10:FF:000002">
    <property type="entry name" value="GrpE protein homolog"/>
    <property type="match status" value="1"/>
</dbReference>
<keyword evidence="3 4" id="KW-0143">Chaperone</keyword>
<proteinExistence type="inferred from homology"/>
<accession>A0A1E5RTR3</accession>
<dbReference type="AlphaFoldDB" id="A0A1E5RTR3"/>
<dbReference type="GO" id="GO:0001405">
    <property type="term" value="C:PAM complex, Tim23 associated import motor"/>
    <property type="evidence" value="ECO:0007669"/>
    <property type="project" value="TreeGrafter"/>
</dbReference>
<evidence type="ECO:0000256" key="4">
    <source>
        <dbReference type="RuleBase" id="RU000640"/>
    </source>
</evidence>
<evidence type="ECO:0000256" key="2">
    <source>
        <dbReference type="ARBA" id="ARBA00009054"/>
    </source>
</evidence>
<dbReference type="Proteomes" id="UP000095605">
    <property type="component" value="Unassembled WGS sequence"/>
</dbReference>
<dbReference type="Pfam" id="PF01025">
    <property type="entry name" value="GrpE"/>
    <property type="match status" value="1"/>
</dbReference>
<dbReference type="GO" id="GO:0030150">
    <property type="term" value="P:protein import into mitochondrial matrix"/>
    <property type="evidence" value="ECO:0007669"/>
    <property type="project" value="TreeGrafter"/>
</dbReference>
<keyword evidence="4" id="KW-0496">Mitochondrion</keyword>
<dbReference type="InterPro" id="IPR000740">
    <property type="entry name" value="GrpE"/>
</dbReference>
<dbReference type="InterPro" id="IPR009012">
    <property type="entry name" value="GrpE_head"/>
</dbReference>
<dbReference type="OrthoDB" id="201635at2759"/>
<dbReference type="Gene3D" id="3.90.20.20">
    <property type="match status" value="1"/>
</dbReference>
<dbReference type="HAMAP" id="MF_01151">
    <property type="entry name" value="GrpE"/>
    <property type="match status" value="1"/>
</dbReference>
<comment type="similarity">
    <text evidence="2 5">Belongs to the GrpE family.</text>
</comment>
<reference evidence="8" key="1">
    <citation type="journal article" date="2016" name="Genome Announc.">
        <title>Genome sequences of three species of Hanseniaspora isolated from spontaneous wine fermentations.</title>
        <authorList>
            <person name="Sternes P.R."/>
            <person name="Lee D."/>
            <person name="Kutyna D.R."/>
            <person name="Borneman A.R."/>
        </authorList>
    </citation>
    <scope>NUCLEOTIDE SEQUENCE [LARGE SCALE GENOMIC DNA]</scope>
    <source>
        <strain evidence="8">AWRI3578</strain>
    </source>
</reference>
<dbReference type="PRINTS" id="PR00773">
    <property type="entry name" value="GRPEPROTEIN"/>
</dbReference>
<dbReference type="SUPFAM" id="SSF58014">
    <property type="entry name" value="Coiled-coil domain of nucleotide exchange factor GrpE"/>
    <property type="match status" value="1"/>
</dbReference>
<evidence type="ECO:0000256" key="5">
    <source>
        <dbReference type="RuleBase" id="RU004478"/>
    </source>
</evidence>
<dbReference type="GO" id="GO:0051087">
    <property type="term" value="F:protein-folding chaperone binding"/>
    <property type="evidence" value="ECO:0007669"/>
    <property type="project" value="InterPro"/>
</dbReference>
<dbReference type="PANTHER" id="PTHR21237:SF23">
    <property type="entry name" value="GRPE PROTEIN HOMOLOG, MITOCHONDRIAL"/>
    <property type="match status" value="1"/>
</dbReference>
<dbReference type="GO" id="GO:0051082">
    <property type="term" value="F:unfolded protein binding"/>
    <property type="evidence" value="ECO:0007669"/>
    <property type="project" value="TreeGrafter"/>
</dbReference>
<sequence>MSLFNSSVRRAVLSSKNLIQKPSLQSNVRYFSANRVFLQAEDAKKSGETKETAKEETKEEAKEKTPEQLELEESQKKIEKLNSEVKKFKDLYIRSVADFRNLQETTKKDVTKAKLFGAQKLSKDLIETIDNFGHCMKSFENKVLSEELKTLKEGVEMTANVFKKTLNKHGVEELNPAGEKFDPNVHEALFEMPDPSKEPGTVFHVEQLGYTLNGRVIRPAKVGVTKMDQ</sequence>
<comment type="caution">
    <text evidence="7">The sequence shown here is derived from an EMBL/GenBank/DDBJ whole genome shotgun (WGS) entry which is preliminary data.</text>
</comment>
<evidence type="ECO:0000256" key="3">
    <source>
        <dbReference type="ARBA" id="ARBA00023186"/>
    </source>
</evidence>
<comment type="function">
    <text evidence="4">Essential component of the PAM complex, a complex required for the translocation of transit peptide-containing proteins from the inner membrane into the mitochondrial matrix in an ATP-dependent manner.</text>
</comment>
<dbReference type="GO" id="GO:0042803">
    <property type="term" value="F:protein homodimerization activity"/>
    <property type="evidence" value="ECO:0007669"/>
    <property type="project" value="InterPro"/>
</dbReference>
<dbReference type="PROSITE" id="PS01071">
    <property type="entry name" value="GRPE"/>
    <property type="match status" value="1"/>
</dbReference>
<organism evidence="7 8">
    <name type="scientific">Hanseniaspora opuntiae</name>
    <dbReference type="NCBI Taxonomy" id="211096"/>
    <lineage>
        <taxon>Eukaryota</taxon>
        <taxon>Fungi</taxon>
        <taxon>Dikarya</taxon>
        <taxon>Ascomycota</taxon>
        <taxon>Saccharomycotina</taxon>
        <taxon>Saccharomycetes</taxon>
        <taxon>Saccharomycodales</taxon>
        <taxon>Saccharomycodaceae</taxon>
        <taxon>Hanseniaspora</taxon>
    </lineage>
</organism>
<dbReference type="Gene3D" id="2.30.22.10">
    <property type="entry name" value="Head domain of nucleotide exchange factor GrpE"/>
    <property type="match status" value="1"/>
</dbReference>
<dbReference type="GO" id="GO:0000774">
    <property type="term" value="F:adenyl-nucleotide exchange factor activity"/>
    <property type="evidence" value="ECO:0007669"/>
    <property type="project" value="InterPro"/>
</dbReference>
<dbReference type="SUPFAM" id="SSF51064">
    <property type="entry name" value="Head domain of nucleotide exchange factor GrpE"/>
    <property type="match status" value="1"/>
</dbReference>
<dbReference type="PANTHER" id="PTHR21237">
    <property type="entry name" value="GRPE PROTEIN"/>
    <property type="match status" value="1"/>
</dbReference>
<evidence type="ECO:0000313" key="8">
    <source>
        <dbReference type="Proteomes" id="UP000095605"/>
    </source>
</evidence>
<evidence type="ECO:0000313" key="7">
    <source>
        <dbReference type="EMBL" id="OEJ90103.1"/>
    </source>
</evidence>
<dbReference type="GO" id="GO:0006457">
    <property type="term" value="P:protein folding"/>
    <property type="evidence" value="ECO:0007669"/>
    <property type="project" value="InterPro"/>
</dbReference>